<dbReference type="Gene3D" id="3.40.50.150">
    <property type="entry name" value="Vaccinia Virus protein VP39"/>
    <property type="match status" value="1"/>
</dbReference>
<feature type="compositionally biased region" description="Polar residues" evidence="8">
    <location>
        <begin position="17"/>
        <end position="28"/>
    </location>
</feature>
<evidence type="ECO:0000256" key="5">
    <source>
        <dbReference type="ARBA" id="ARBA00035674"/>
    </source>
</evidence>
<gene>
    <name evidence="9" type="ORF">BESB_017160</name>
</gene>
<keyword evidence="3" id="KW-0489">Methyltransferase</keyword>
<sequence>MEHQIGVSLQDDEEGTVTPSLLLQSYRPSSDGPKITDSKHWSSGSAGQRRGHDDRYQDAGSPCPKEHPQCFRSEVACSKVKSFFPQSWPSNSALQSESESRLPAILPGTTKEDLSEGIKEPVGIPGIHAFAEKEKGVLRRKGCVEGITVPKGAAPGVEDRLAENVALERLSTIEEEHALEFSPEKPYGGAEGTRGRRGCDRVKRSANMFQRQPNDDISANSSEMLPTRAAEAAALNGQAPRGLHFVNADIDAFCGRSSEEAQESTREKFREYWQCALNNFGLTNEGMLLKQDAGEQGFSTADAQEVVNLVVRYAVAARLGKVYSSSHSSGYHVSHLWKPQSDATPGGSEAQTADSCANCSGYKDVPHKEASRVPADVRPHLSPSPKRRSQTTTHESHAHDYTGAKLRPWPRRAAEVRLMQSLTSPMQNRVEEGMENDTSGLSAEDAGDRYMNGTTLLGDLPDNVFRTVPRFETVLELGAGIGRLTRLLQRLADQVVALDFVDEYVRANRDANSDPNARPNDLFVTADATTVEFPLAADDPRIVTARPSSNAASPATFDLLVINWLLMYLTDYEAKALLWKLISVWSRRGGFIFVRESCGEPSDKGKQNRDWAIGGNPTVYRCAEVYSQWMHEIAQATGEIEKQVSVEPCQTPTDTARTH</sequence>
<dbReference type="KEGG" id="bbes:BESB_017160"/>
<comment type="catalytic activity">
    <reaction evidence="7">
        <text>N-methylethanolamine phosphate + S-adenosyl-L-methionine = N,N-dimethylethanolamine phosphate + S-adenosyl-L-homocysteine + H(+)</text>
        <dbReference type="Rhea" id="RHEA:25321"/>
        <dbReference type="ChEBI" id="CHEBI:15378"/>
        <dbReference type="ChEBI" id="CHEBI:57781"/>
        <dbReference type="ChEBI" id="CHEBI:57856"/>
        <dbReference type="ChEBI" id="CHEBI:58641"/>
        <dbReference type="ChEBI" id="CHEBI:59789"/>
        <dbReference type="EC" id="2.1.1.103"/>
    </reaction>
    <physiologicalReaction direction="left-to-right" evidence="7">
        <dbReference type="Rhea" id="RHEA:25322"/>
    </physiologicalReaction>
</comment>
<keyword evidence="10" id="KW-1185">Reference proteome</keyword>
<evidence type="ECO:0000313" key="10">
    <source>
        <dbReference type="Proteomes" id="UP000224006"/>
    </source>
</evidence>
<name>A0A2A9M1M7_BESBE</name>
<dbReference type="EMBL" id="NWUJ01000011">
    <property type="protein sequence ID" value="PFH32398.1"/>
    <property type="molecule type" value="Genomic_DNA"/>
</dbReference>
<dbReference type="GO" id="GO:0000234">
    <property type="term" value="F:phosphoethanolamine N-methyltransferase activity"/>
    <property type="evidence" value="ECO:0007669"/>
    <property type="project" value="UniProtKB-EC"/>
</dbReference>
<dbReference type="VEuPathDB" id="ToxoDB:BESB_017160"/>
<evidence type="ECO:0000313" key="9">
    <source>
        <dbReference type="EMBL" id="PFH32398.1"/>
    </source>
</evidence>
<dbReference type="PANTHER" id="PTHR44307:SF2">
    <property type="entry name" value="PHOSPHOETHANOLAMINE METHYLTRANSFERASE ISOFORM X1"/>
    <property type="match status" value="1"/>
</dbReference>
<dbReference type="CDD" id="cd02440">
    <property type="entry name" value="AdoMet_MTases"/>
    <property type="match status" value="1"/>
</dbReference>
<dbReference type="AlphaFoldDB" id="A0A2A9M1M7"/>
<dbReference type="GO" id="GO:0032259">
    <property type="term" value="P:methylation"/>
    <property type="evidence" value="ECO:0007669"/>
    <property type="project" value="UniProtKB-KW"/>
</dbReference>
<comment type="pathway">
    <text evidence="2">Lipid metabolism.</text>
</comment>
<evidence type="ECO:0000256" key="2">
    <source>
        <dbReference type="ARBA" id="ARBA00005189"/>
    </source>
</evidence>
<dbReference type="PANTHER" id="PTHR44307">
    <property type="entry name" value="PHOSPHOETHANOLAMINE METHYLTRANSFERASE"/>
    <property type="match status" value="1"/>
</dbReference>
<keyword evidence="4" id="KW-0808">Transferase</keyword>
<dbReference type="STRING" id="94643.A0A2A9M1M7"/>
<organism evidence="9 10">
    <name type="scientific">Besnoitia besnoiti</name>
    <name type="common">Apicomplexan protozoan</name>
    <dbReference type="NCBI Taxonomy" id="94643"/>
    <lineage>
        <taxon>Eukaryota</taxon>
        <taxon>Sar</taxon>
        <taxon>Alveolata</taxon>
        <taxon>Apicomplexa</taxon>
        <taxon>Conoidasida</taxon>
        <taxon>Coccidia</taxon>
        <taxon>Eucoccidiorida</taxon>
        <taxon>Eimeriorina</taxon>
        <taxon>Sarcocystidae</taxon>
        <taxon>Besnoitia</taxon>
    </lineage>
</organism>
<reference evidence="9 10" key="1">
    <citation type="submission" date="2017-09" db="EMBL/GenBank/DDBJ databases">
        <title>Genome sequencing of Besnoitia besnoiti strain Bb-Ger1.</title>
        <authorList>
            <person name="Schares G."/>
            <person name="Venepally P."/>
            <person name="Lorenzi H.A."/>
        </authorList>
    </citation>
    <scope>NUCLEOTIDE SEQUENCE [LARGE SCALE GENOMIC DNA]</scope>
    <source>
        <strain evidence="9 10">Bb-Ger1</strain>
    </source>
</reference>
<evidence type="ECO:0000256" key="1">
    <source>
        <dbReference type="ARBA" id="ARBA00004969"/>
    </source>
</evidence>
<evidence type="ECO:0000256" key="3">
    <source>
        <dbReference type="ARBA" id="ARBA00022603"/>
    </source>
</evidence>
<protein>
    <recommendedName>
        <fullName evidence="5">phosphoethanolamine N-methyltransferase</fullName>
        <ecNumber evidence="5">2.1.1.103</ecNumber>
    </recommendedName>
</protein>
<feature type="region of interest" description="Disordered" evidence="8">
    <location>
        <begin position="1"/>
        <end position="67"/>
    </location>
</feature>
<feature type="region of interest" description="Disordered" evidence="8">
    <location>
        <begin position="367"/>
        <end position="405"/>
    </location>
</feature>
<evidence type="ECO:0000256" key="6">
    <source>
        <dbReference type="ARBA" id="ARBA00047619"/>
    </source>
</evidence>
<evidence type="ECO:0000256" key="4">
    <source>
        <dbReference type="ARBA" id="ARBA00022679"/>
    </source>
</evidence>
<feature type="compositionally biased region" description="Basic and acidic residues" evidence="8">
    <location>
        <begin position="367"/>
        <end position="379"/>
    </location>
</feature>
<dbReference type="OrthoDB" id="329369at2759"/>
<dbReference type="RefSeq" id="XP_029216407.1">
    <property type="nucleotide sequence ID" value="XM_029360431.1"/>
</dbReference>
<proteinExistence type="predicted"/>
<dbReference type="GeneID" id="40306777"/>
<comment type="catalytic activity">
    <reaction evidence="6">
        <text>N,N-dimethylethanolamine phosphate + S-adenosyl-L-methionine = phosphocholine + S-adenosyl-L-homocysteine + H(+)</text>
        <dbReference type="Rhea" id="RHEA:25325"/>
        <dbReference type="ChEBI" id="CHEBI:15378"/>
        <dbReference type="ChEBI" id="CHEBI:57856"/>
        <dbReference type="ChEBI" id="CHEBI:58641"/>
        <dbReference type="ChEBI" id="CHEBI:59789"/>
        <dbReference type="ChEBI" id="CHEBI:295975"/>
        <dbReference type="EC" id="2.1.1.103"/>
    </reaction>
    <physiologicalReaction direction="left-to-right" evidence="6">
        <dbReference type="Rhea" id="RHEA:25326"/>
    </physiologicalReaction>
</comment>
<comment type="caution">
    <text evidence="9">The sequence shown here is derived from an EMBL/GenBank/DDBJ whole genome shotgun (WGS) entry which is preliminary data.</text>
</comment>
<dbReference type="EC" id="2.1.1.103" evidence="5"/>
<dbReference type="Proteomes" id="UP000224006">
    <property type="component" value="Chromosome X"/>
</dbReference>
<dbReference type="InterPro" id="IPR029063">
    <property type="entry name" value="SAM-dependent_MTases_sf"/>
</dbReference>
<accession>A0A2A9M1M7</accession>
<evidence type="ECO:0000256" key="8">
    <source>
        <dbReference type="SAM" id="MobiDB-lite"/>
    </source>
</evidence>
<comment type="pathway">
    <text evidence="1">Phospholipid metabolism; phosphatidylcholine biosynthesis.</text>
</comment>
<dbReference type="SUPFAM" id="SSF53335">
    <property type="entry name" value="S-adenosyl-L-methionine-dependent methyltransferases"/>
    <property type="match status" value="1"/>
</dbReference>
<evidence type="ECO:0000256" key="7">
    <source>
        <dbReference type="ARBA" id="ARBA00047841"/>
    </source>
</evidence>